<keyword evidence="14" id="KW-1185">Reference proteome</keyword>
<protein>
    <submittedName>
        <fullName evidence="13">Phospho-sugar mutase</fullName>
    </submittedName>
    <submittedName>
        <fullName evidence="12">Phosphoglucomutase</fullName>
    </submittedName>
</protein>
<feature type="domain" description="Alpha-D-phosphohexomutase C-terminal" evidence="8">
    <location>
        <begin position="509"/>
        <end position="555"/>
    </location>
</feature>
<feature type="domain" description="Alpha-D-phosphohexomutase alpha/beta/alpha" evidence="11">
    <location>
        <begin position="324"/>
        <end position="448"/>
    </location>
</feature>
<dbReference type="OrthoDB" id="9806956at2"/>
<sequence>MRDFLKIYNEWLNSDQLSQKEKEELLNLKDNQEEIQDRFYEDLKFGTAGLRGKLGMGTNRMNVFTVGRASQGLANFIESKGDEAKKRGVAIAYDVRYFSKEFSELAARILANKGIKVYLHDDITATPILSYSVRELNAISGIVITASHNPREYNGYKVYWEEGSQIMADIAEAITSEIEKLDYFKDINPMNLKEAVDKGLIEYIGQDIKEKYKKEVLNLAIKENIDKNINIIYTPLNGTGNKPVRDVLKRRGFKNVFVVPEQEHPDPDFSTVGYPNPEDTKAFKLSEELGKEKNADILIATDPDCDRLAVEVKNQEGKYIALTGNQTGAVLINYILESRKEENKLPEKGFIVKSVVTGNLGKSIGEKYGIDTYEALTGFKNICGKENELLEKGAGEFIFGYEESIGFVAGTFVRDKDGVIAAMLLAEAAAFYKTKNKTLLDVIQDIYDEHGYQLENNYSMILEGIEGKKRIERIMEYYRENYPERIEDMKLIKYADYLENKEVDVKTGKEEKSEIPTSNVLRFWFDDGSWYSIRPSGTEPKIKIYIYSKDKDRKRSEQKLDQINSKIKEIFDMV</sequence>
<dbReference type="InterPro" id="IPR016066">
    <property type="entry name" value="A-D-PHexomutase_CS"/>
</dbReference>
<dbReference type="SUPFAM" id="SSF53738">
    <property type="entry name" value="Phosphoglucomutase, first 3 domains"/>
    <property type="match status" value="3"/>
</dbReference>
<keyword evidence="6" id="KW-0413">Isomerase</keyword>
<dbReference type="InterPro" id="IPR005841">
    <property type="entry name" value="Alpha-D-phosphohexomutase_SF"/>
</dbReference>
<dbReference type="Gene3D" id="3.30.310.50">
    <property type="entry name" value="Alpha-D-phosphohexomutase, C-terminal domain"/>
    <property type="match status" value="1"/>
</dbReference>
<evidence type="ECO:0000256" key="7">
    <source>
        <dbReference type="RuleBase" id="RU004326"/>
    </source>
</evidence>
<evidence type="ECO:0000313" key="12">
    <source>
        <dbReference type="EMBL" id="SDC21931.1"/>
    </source>
</evidence>
<evidence type="ECO:0000313" key="13">
    <source>
        <dbReference type="EMBL" id="TGG88312.1"/>
    </source>
</evidence>
<evidence type="ECO:0000259" key="10">
    <source>
        <dbReference type="Pfam" id="PF02879"/>
    </source>
</evidence>
<dbReference type="InterPro" id="IPR005843">
    <property type="entry name" value="A-D-PHexomutase_C"/>
</dbReference>
<dbReference type="EMBL" id="SRME01000002">
    <property type="protein sequence ID" value="TGG88312.1"/>
    <property type="molecule type" value="Genomic_DNA"/>
</dbReference>
<evidence type="ECO:0000313" key="14">
    <source>
        <dbReference type="Proteomes" id="UP000199322"/>
    </source>
</evidence>
<feature type="domain" description="Alpha-D-phosphohexomutase alpha/beta/alpha" evidence="10">
    <location>
        <begin position="211"/>
        <end position="310"/>
    </location>
</feature>
<dbReference type="GO" id="GO:0006166">
    <property type="term" value="P:purine ribonucleoside salvage"/>
    <property type="evidence" value="ECO:0007669"/>
    <property type="project" value="TreeGrafter"/>
</dbReference>
<reference evidence="12 14" key="1">
    <citation type="submission" date="2016-10" db="EMBL/GenBank/DDBJ databases">
        <authorList>
            <person name="de Groot N.N."/>
        </authorList>
    </citation>
    <scope>NUCLEOTIDE SEQUENCE [LARGE SCALE GENOMIC DNA]</scope>
    <source>
        <strain evidence="12 14">WG14</strain>
    </source>
</reference>
<comment type="similarity">
    <text evidence="2 7">Belongs to the phosphohexose mutase family.</text>
</comment>
<keyword evidence="5 7" id="KW-0460">Magnesium</keyword>
<evidence type="ECO:0000256" key="1">
    <source>
        <dbReference type="ARBA" id="ARBA00001946"/>
    </source>
</evidence>
<feature type="domain" description="Alpha-D-phosphohexomutase alpha/beta/alpha" evidence="9">
    <location>
        <begin position="43"/>
        <end position="182"/>
    </location>
</feature>
<dbReference type="STRING" id="28234.SAMN04488588_0626"/>
<dbReference type="PROSITE" id="PS00710">
    <property type="entry name" value="PGM_PMM"/>
    <property type="match status" value="1"/>
</dbReference>
<accession>A0A1G6JTG0</accession>
<proteinExistence type="inferred from homology"/>
<dbReference type="GO" id="GO:0000287">
    <property type="term" value="F:magnesium ion binding"/>
    <property type="evidence" value="ECO:0007669"/>
    <property type="project" value="InterPro"/>
</dbReference>
<dbReference type="Gene3D" id="3.40.120.10">
    <property type="entry name" value="Alpha-D-Glucose-1,6-Bisphosphate, subunit A, domain 3"/>
    <property type="match status" value="3"/>
</dbReference>
<name>A0A1G6JTG0_9BACT</name>
<dbReference type="InterPro" id="IPR036900">
    <property type="entry name" value="A-D-PHexomutase_C_sf"/>
</dbReference>
<gene>
    <name evidence="13" type="ORF">E4650_04535</name>
    <name evidence="12" type="ORF">SAMN04488588_0626</name>
</gene>
<dbReference type="InterPro" id="IPR005845">
    <property type="entry name" value="A-D-PHexomutase_a/b/a-II"/>
</dbReference>
<dbReference type="Pfam" id="PF00408">
    <property type="entry name" value="PGM_PMM_IV"/>
    <property type="match status" value="1"/>
</dbReference>
<dbReference type="InterPro" id="IPR016055">
    <property type="entry name" value="A-D-PHexomutase_a/b/a-I/II/III"/>
</dbReference>
<evidence type="ECO:0000259" key="11">
    <source>
        <dbReference type="Pfam" id="PF02880"/>
    </source>
</evidence>
<dbReference type="SUPFAM" id="SSF55957">
    <property type="entry name" value="Phosphoglucomutase, C-terminal domain"/>
    <property type="match status" value="1"/>
</dbReference>
<dbReference type="Pfam" id="PF02879">
    <property type="entry name" value="PGM_PMM_II"/>
    <property type="match status" value="1"/>
</dbReference>
<keyword evidence="4 7" id="KW-0479">Metal-binding</keyword>
<dbReference type="EMBL" id="FMYV01000002">
    <property type="protein sequence ID" value="SDC21931.1"/>
    <property type="molecule type" value="Genomic_DNA"/>
</dbReference>
<evidence type="ECO:0000256" key="6">
    <source>
        <dbReference type="ARBA" id="ARBA00023235"/>
    </source>
</evidence>
<dbReference type="GO" id="GO:0008973">
    <property type="term" value="F:phosphopentomutase activity"/>
    <property type="evidence" value="ECO:0007669"/>
    <property type="project" value="TreeGrafter"/>
</dbReference>
<evidence type="ECO:0000256" key="2">
    <source>
        <dbReference type="ARBA" id="ARBA00010231"/>
    </source>
</evidence>
<reference evidence="13 15" key="2">
    <citation type="submission" date="2019-04" db="EMBL/GenBank/DDBJ databases">
        <title>Draft genome sequence data and analysis of a Fermenting Bacterium, Geotoga petraea strain HO-Geo1, isolated from heavy-oil petroleum reservoir in Russia.</title>
        <authorList>
            <person name="Grouzdev D.S."/>
            <person name="Semenova E.M."/>
            <person name="Sokolova D.S."/>
            <person name="Tourova T.P."/>
            <person name="Poltaraus A.B."/>
            <person name="Nazina T.N."/>
        </authorList>
    </citation>
    <scope>NUCLEOTIDE SEQUENCE [LARGE SCALE GENOMIC DNA]</scope>
    <source>
        <strain evidence="13 15">HO-Geo1</strain>
    </source>
</reference>
<dbReference type="PANTHER" id="PTHR45745">
    <property type="entry name" value="PHOSPHOMANNOMUTASE 45A"/>
    <property type="match status" value="1"/>
</dbReference>
<dbReference type="GO" id="GO:0005975">
    <property type="term" value="P:carbohydrate metabolic process"/>
    <property type="evidence" value="ECO:0007669"/>
    <property type="project" value="InterPro"/>
</dbReference>
<evidence type="ECO:0000313" key="15">
    <source>
        <dbReference type="Proteomes" id="UP000297288"/>
    </source>
</evidence>
<organism evidence="12 14">
    <name type="scientific">Geotoga petraea</name>
    <dbReference type="NCBI Taxonomy" id="28234"/>
    <lineage>
        <taxon>Bacteria</taxon>
        <taxon>Thermotogati</taxon>
        <taxon>Thermotogota</taxon>
        <taxon>Thermotogae</taxon>
        <taxon>Petrotogales</taxon>
        <taxon>Petrotogaceae</taxon>
        <taxon>Geotoga</taxon>
    </lineage>
</organism>
<dbReference type="AlphaFoldDB" id="A0A1G6JTG0"/>
<dbReference type="PANTHER" id="PTHR45745:SF1">
    <property type="entry name" value="PHOSPHOGLUCOMUTASE 2B-RELATED"/>
    <property type="match status" value="1"/>
</dbReference>
<dbReference type="InterPro" id="IPR005844">
    <property type="entry name" value="A-D-PHexomutase_a/b/a-I"/>
</dbReference>
<dbReference type="CDD" id="cd05799">
    <property type="entry name" value="PGM2"/>
    <property type="match status" value="1"/>
</dbReference>
<evidence type="ECO:0000256" key="3">
    <source>
        <dbReference type="ARBA" id="ARBA00022553"/>
    </source>
</evidence>
<evidence type="ECO:0000259" key="8">
    <source>
        <dbReference type="Pfam" id="PF00408"/>
    </source>
</evidence>
<evidence type="ECO:0000256" key="4">
    <source>
        <dbReference type="ARBA" id="ARBA00022723"/>
    </source>
</evidence>
<dbReference type="Pfam" id="PF02880">
    <property type="entry name" value="PGM_PMM_III"/>
    <property type="match status" value="1"/>
</dbReference>
<evidence type="ECO:0000259" key="9">
    <source>
        <dbReference type="Pfam" id="PF02878"/>
    </source>
</evidence>
<evidence type="ECO:0000256" key="5">
    <source>
        <dbReference type="ARBA" id="ARBA00022842"/>
    </source>
</evidence>
<dbReference type="PRINTS" id="PR00509">
    <property type="entry name" value="PGMPMM"/>
</dbReference>
<keyword evidence="3" id="KW-0597">Phosphoprotein</keyword>
<comment type="cofactor">
    <cofactor evidence="1">
        <name>Mg(2+)</name>
        <dbReference type="ChEBI" id="CHEBI:18420"/>
    </cofactor>
</comment>
<dbReference type="Proteomes" id="UP000297288">
    <property type="component" value="Unassembled WGS sequence"/>
</dbReference>
<dbReference type="Proteomes" id="UP000199322">
    <property type="component" value="Unassembled WGS sequence"/>
</dbReference>
<dbReference type="Pfam" id="PF02878">
    <property type="entry name" value="PGM_PMM_I"/>
    <property type="match status" value="1"/>
</dbReference>
<dbReference type="InterPro" id="IPR005846">
    <property type="entry name" value="A-D-PHexomutase_a/b/a-III"/>
</dbReference>
<dbReference type="RefSeq" id="WP_091402723.1">
    <property type="nucleotide sequence ID" value="NZ_FMYV01000002.1"/>
</dbReference>